<reference evidence="1 2" key="1">
    <citation type="submission" date="2023-07" db="EMBL/GenBank/DDBJ databases">
        <title>Sequencing the genomes of 1000 actinobacteria strains.</title>
        <authorList>
            <person name="Klenk H.-P."/>
        </authorList>
    </citation>
    <scope>NUCLEOTIDE SEQUENCE [LARGE SCALE GENOMIC DNA]</scope>
    <source>
        <strain evidence="1 2">DSM 46740</strain>
    </source>
</reference>
<dbReference type="RefSeq" id="WP_307569052.1">
    <property type="nucleotide sequence ID" value="NZ_JAUSQU010000001.1"/>
</dbReference>
<name>A0ABT9QAF3_9ACTN</name>
<keyword evidence="2" id="KW-1185">Reference proteome</keyword>
<dbReference type="Proteomes" id="UP001225356">
    <property type="component" value="Unassembled WGS sequence"/>
</dbReference>
<accession>A0ABT9QAF3</accession>
<organism evidence="1 2">
    <name type="scientific">Streptosporangium lutulentum</name>
    <dbReference type="NCBI Taxonomy" id="1461250"/>
    <lineage>
        <taxon>Bacteria</taxon>
        <taxon>Bacillati</taxon>
        <taxon>Actinomycetota</taxon>
        <taxon>Actinomycetes</taxon>
        <taxon>Streptosporangiales</taxon>
        <taxon>Streptosporangiaceae</taxon>
        <taxon>Streptosporangium</taxon>
    </lineage>
</organism>
<gene>
    <name evidence="1" type="ORF">J2853_002932</name>
</gene>
<dbReference type="EMBL" id="JAUSQU010000001">
    <property type="protein sequence ID" value="MDP9843721.1"/>
    <property type="molecule type" value="Genomic_DNA"/>
</dbReference>
<proteinExistence type="predicted"/>
<evidence type="ECO:0000313" key="2">
    <source>
        <dbReference type="Proteomes" id="UP001225356"/>
    </source>
</evidence>
<comment type="caution">
    <text evidence="1">The sequence shown here is derived from an EMBL/GenBank/DDBJ whole genome shotgun (WGS) entry which is preliminary data.</text>
</comment>
<protein>
    <submittedName>
        <fullName evidence="1">Uncharacterized protein</fullName>
    </submittedName>
</protein>
<sequence length="158" mass="17820">MNPLGPSFLWRMCCLLVLAVAISMAVSIRESRPAEPPFNGWIDTVEVEGRVLILRAVSGMNSTECLKADEAEAAEFETSVRVRVVLRDVCPRRERTLLEKWRDELWPRPSIGTGGVISVPVTLDRPLGRRKVFDEEGREIRVCPITGSRLKTMQQCLK</sequence>
<evidence type="ECO:0000313" key="1">
    <source>
        <dbReference type="EMBL" id="MDP9843721.1"/>
    </source>
</evidence>